<protein>
    <submittedName>
        <fullName evidence="1">Uncharacterized protein</fullName>
    </submittedName>
</protein>
<proteinExistence type="predicted"/>
<organism evidence="1 2">
    <name type="scientific">Pontivivens insulae</name>
    <dbReference type="NCBI Taxonomy" id="1639689"/>
    <lineage>
        <taxon>Bacteria</taxon>
        <taxon>Pseudomonadati</taxon>
        <taxon>Pseudomonadota</taxon>
        <taxon>Alphaproteobacteria</taxon>
        <taxon>Rhodobacterales</taxon>
        <taxon>Paracoccaceae</taxon>
        <taxon>Pontivivens</taxon>
    </lineage>
</organism>
<dbReference type="AlphaFoldDB" id="A0A2R8AAT7"/>
<keyword evidence="2" id="KW-1185">Reference proteome</keyword>
<evidence type="ECO:0000313" key="1">
    <source>
        <dbReference type="EMBL" id="SPF29333.1"/>
    </source>
</evidence>
<reference evidence="1 2" key="1">
    <citation type="submission" date="2018-03" db="EMBL/GenBank/DDBJ databases">
        <authorList>
            <person name="Keele B.F."/>
        </authorList>
    </citation>
    <scope>NUCLEOTIDE SEQUENCE [LARGE SCALE GENOMIC DNA]</scope>
    <source>
        <strain evidence="1 2">CeCT 8812</strain>
    </source>
</reference>
<evidence type="ECO:0000313" key="2">
    <source>
        <dbReference type="Proteomes" id="UP000244932"/>
    </source>
</evidence>
<sequence>MIRFLSYLILLLLLCAAGFAIYSIFVPPEAPNTPIEVEVDLSPDA</sequence>
<dbReference type="RefSeq" id="WP_162844953.1">
    <property type="nucleotide sequence ID" value="NZ_OMKW01000002.1"/>
</dbReference>
<gene>
    <name evidence="1" type="ORF">POI8812_01641</name>
</gene>
<accession>A0A2R8AAT7</accession>
<dbReference type="EMBL" id="OMKW01000002">
    <property type="protein sequence ID" value="SPF29333.1"/>
    <property type="molecule type" value="Genomic_DNA"/>
</dbReference>
<name>A0A2R8AAT7_9RHOB</name>
<dbReference type="Proteomes" id="UP000244932">
    <property type="component" value="Unassembled WGS sequence"/>
</dbReference>